<comment type="caution">
    <text evidence="5">Lacks conserved residue(s) required for the propagation of feature annotation.</text>
</comment>
<comment type="subunit">
    <text evidence="5">Homodimer.</text>
</comment>
<proteinExistence type="inferred from homology"/>
<evidence type="ECO:0000256" key="2">
    <source>
        <dbReference type="ARBA" id="ARBA00022827"/>
    </source>
</evidence>
<feature type="binding site" evidence="5">
    <location>
        <position position="43"/>
    </location>
    <ligand>
        <name>FAD</name>
        <dbReference type="ChEBI" id="CHEBI:57692"/>
    </ligand>
</feature>
<dbReference type="EC" id="1.18.1.2" evidence="5"/>
<comment type="caution">
    <text evidence="7">The sequence shown here is derived from an EMBL/GenBank/DDBJ whole genome shotgun (WGS) entry which is preliminary data.</text>
</comment>
<keyword evidence="4 5" id="KW-0560">Oxidoreductase</keyword>
<reference evidence="7" key="1">
    <citation type="journal article" date="2014" name="Int. J. Syst. Evol. Microbiol.">
        <title>Complete genome sequence of Corynebacterium casei LMG S-19264T (=DSM 44701T), isolated from a smear-ripened cheese.</title>
        <authorList>
            <consortium name="US DOE Joint Genome Institute (JGI-PGF)"/>
            <person name="Walter F."/>
            <person name="Albersmeier A."/>
            <person name="Kalinowski J."/>
            <person name="Ruckert C."/>
        </authorList>
    </citation>
    <scope>NUCLEOTIDE SEQUENCE</scope>
    <source>
        <strain evidence="7">JCM 31311</strain>
    </source>
</reference>
<dbReference type="AlphaFoldDB" id="A0A918BYV1"/>
<dbReference type="Gene3D" id="3.50.50.60">
    <property type="entry name" value="FAD/NAD(P)-binding domain"/>
    <property type="match status" value="3"/>
</dbReference>
<keyword evidence="8" id="KW-1185">Reference proteome</keyword>
<reference evidence="7" key="2">
    <citation type="submission" date="2020-09" db="EMBL/GenBank/DDBJ databases">
        <authorList>
            <person name="Sun Q."/>
            <person name="Ohkuma M."/>
        </authorList>
    </citation>
    <scope>NUCLEOTIDE SEQUENCE</scope>
    <source>
        <strain evidence="7">JCM 31311</strain>
    </source>
</reference>
<dbReference type="Proteomes" id="UP000603865">
    <property type="component" value="Unassembled WGS sequence"/>
</dbReference>
<dbReference type="GO" id="GO:0004324">
    <property type="term" value="F:ferredoxin-NADP+ reductase activity"/>
    <property type="evidence" value="ECO:0007669"/>
    <property type="project" value="UniProtKB-UniRule"/>
</dbReference>
<dbReference type="PRINTS" id="PR00469">
    <property type="entry name" value="PNDRDTASEII"/>
</dbReference>
<evidence type="ECO:0000256" key="5">
    <source>
        <dbReference type="HAMAP-Rule" id="MF_01685"/>
    </source>
</evidence>
<dbReference type="SUPFAM" id="SSF51905">
    <property type="entry name" value="FAD/NAD(P)-binding domain"/>
    <property type="match status" value="1"/>
</dbReference>
<dbReference type="EMBL" id="BMQL01000003">
    <property type="protein sequence ID" value="GGQ99061.1"/>
    <property type="molecule type" value="Genomic_DNA"/>
</dbReference>
<evidence type="ECO:0000256" key="1">
    <source>
        <dbReference type="ARBA" id="ARBA00022630"/>
    </source>
</evidence>
<dbReference type="GO" id="GO:0050661">
    <property type="term" value="F:NADP binding"/>
    <property type="evidence" value="ECO:0007669"/>
    <property type="project" value="UniProtKB-UniRule"/>
</dbReference>
<sequence>MQMTSTPPPQHGPTDILIIGGGPAGLYAAFYAALRGLSVRLLEARPELGGQLAALYPDRVVYDVPAAPAAYAADIVAQLVRQLEPFDIDIRLNTLAHTLEADGAGWRVGTPGASYSAGAVILAAGMGALLPRLASNAHSLTDWPPSAVPAAPSAWIQGGVPQATRAALELAEAGTRVTLSHRRALFRGTPAQLSRLETLRQHGQIDVHAPAAADFAPVPPADLNIHLNGYLPDLSPLLPWPLGWQGEYVPAEGSGLTELLGVYVAGDLSSAGGAFKLIALAFAQAALCANHAAHHVRPELRVKPGHSSDRRITPKGEVV</sequence>
<evidence type="ECO:0000256" key="6">
    <source>
        <dbReference type="SAM" id="MobiDB-lite"/>
    </source>
</evidence>
<evidence type="ECO:0000313" key="7">
    <source>
        <dbReference type="EMBL" id="GGQ99061.1"/>
    </source>
</evidence>
<dbReference type="HAMAP" id="MF_01685">
    <property type="entry name" value="FENR2"/>
    <property type="match status" value="1"/>
</dbReference>
<protein>
    <recommendedName>
        <fullName evidence="5">Ferredoxin--NADP reductase</fullName>
        <shortName evidence="5">FNR</shortName>
        <shortName evidence="5">Fd-NADP(+) reductase</shortName>
        <ecNumber evidence="5">1.18.1.2</ecNumber>
    </recommendedName>
</protein>
<name>A0A918BYV1_9DEIO</name>
<dbReference type="InterPro" id="IPR036188">
    <property type="entry name" value="FAD/NAD-bd_sf"/>
</dbReference>
<dbReference type="PRINTS" id="PR00368">
    <property type="entry name" value="FADPNR"/>
</dbReference>
<feature type="binding site" evidence="5">
    <location>
        <position position="56"/>
    </location>
    <ligand>
        <name>FAD</name>
        <dbReference type="ChEBI" id="CHEBI:57692"/>
    </ligand>
</feature>
<evidence type="ECO:0000313" key="8">
    <source>
        <dbReference type="Proteomes" id="UP000603865"/>
    </source>
</evidence>
<keyword evidence="2 5" id="KW-0274">FAD</keyword>
<accession>A0A918BYV1</accession>
<keyword evidence="3 5" id="KW-0521">NADP</keyword>
<comment type="catalytic activity">
    <reaction evidence="5">
        <text>2 reduced [2Fe-2S]-[ferredoxin] + NADP(+) + H(+) = 2 oxidized [2Fe-2S]-[ferredoxin] + NADPH</text>
        <dbReference type="Rhea" id="RHEA:20125"/>
        <dbReference type="Rhea" id="RHEA-COMP:10000"/>
        <dbReference type="Rhea" id="RHEA-COMP:10001"/>
        <dbReference type="ChEBI" id="CHEBI:15378"/>
        <dbReference type="ChEBI" id="CHEBI:33737"/>
        <dbReference type="ChEBI" id="CHEBI:33738"/>
        <dbReference type="ChEBI" id="CHEBI:57783"/>
        <dbReference type="ChEBI" id="CHEBI:58349"/>
        <dbReference type="EC" id="1.18.1.2"/>
    </reaction>
</comment>
<comment type="cofactor">
    <cofactor evidence="5">
        <name>FAD</name>
        <dbReference type="ChEBI" id="CHEBI:57692"/>
    </cofactor>
    <text evidence="5">Binds 1 FAD per subunit.</text>
</comment>
<comment type="similarity">
    <text evidence="5">Belongs to the ferredoxin--NADP reductase type 2 family.</text>
</comment>
<feature type="binding site" evidence="5">
    <location>
        <position position="96"/>
    </location>
    <ligand>
        <name>FAD</name>
        <dbReference type="ChEBI" id="CHEBI:57692"/>
    </ligand>
</feature>
<feature type="binding site" evidence="5">
    <location>
        <position position="308"/>
    </location>
    <ligand>
        <name>FAD</name>
        <dbReference type="ChEBI" id="CHEBI:57692"/>
    </ligand>
</feature>
<dbReference type="InterPro" id="IPR022890">
    <property type="entry name" value="Fd--NADP_Rdtase_type_2"/>
</dbReference>
<dbReference type="PANTHER" id="PTHR48105">
    <property type="entry name" value="THIOREDOXIN REDUCTASE 1-RELATED-RELATED"/>
    <property type="match status" value="1"/>
</dbReference>
<organism evidence="7 8">
    <name type="scientific">Deinococcus ruber</name>
    <dbReference type="NCBI Taxonomy" id="1848197"/>
    <lineage>
        <taxon>Bacteria</taxon>
        <taxon>Thermotogati</taxon>
        <taxon>Deinococcota</taxon>
        <taxon>Deinococci</taxon>
        <taxon>Deinococcales</taxon>
        <taxon>Deinococcaceae</taxon>
        <taxon>Deinococcus</taxon>
    </lineage>
</organism>
<dbReference type="InterPro" id="IPR050097">
    <property type="entry name" value="Ferredoxin-NADP_redctase_2"/>
</dbReference>
<feature type="region of interest" description="Disordered" evidence="6">
    <location>
        <begin position="300"/>
        <end position="319"/>
    </location>
</feature>
<dbReference type="Pfam" id="PF13450">
    <property type="entry name" value="NAD_binding_8"/>
    <property type="match status" value="1"/>
</dbReference>
<evidence type="ECO:0000256" key="4">
    <source>
        <dbReference type="ARBA" id="ARBA00023002"/>
    </source>
</evidence>
<feature type="binding site" evidence="5">
    <location>
        <position position="51"/>
    </location>
    <ligand>
        <name>FAD</name>
        <dbReference type="ChEBI" id="CHEBI:57692"/>
    </ligand>
</feature>
<evidence type="ECO:0000256" key="3">
    <source>
        <dbReference type="ARBA" id="ARBA00022857"/>
    </source>
</evidence>
<keyword evidence="1 5" id="KW-0285">Flavoprotein</keyword>
<dbReference type="GO" id="GO:0050660">
    <property type="term" value="F:flavin adenine dinucleotide binding"/>
    <property type="evidence" value="ECO:0007669"/>
    <property type="project" value="UniProtKB-UniRule"/>
</dbReference>
<feature type="binding site" evidence="5">
    <location>
        <position position="129"/>
    </location>
    <ligand>
        <name>FAD</name>
        <dbReference type="ChEBI" id="CHEBI:57692"/>
    </ligand>
</feature>
<gene>
    <name evidence="7" type="ORF">GCM10008957_09510</name>
</gene>
<feature type="binding site" evidence="5">
    <location>
        <position position="267"/>
    </location>
    <ligand>
        <name>FAD</name>
        <dbReference type="ChEBI" id="CHEBI:57692"/>
    </ligand>
</feature>